<protein>
    <submittedName>
        <fullName evidence="1">Uncharacterized protein</fullName>
    </submittedName>
</protein>
<name>A0ABR1Z6I8_9ROSI</name>
<dbReference type="Proteomes" id="UP001396334">
    <property type="component" value="Unassembled WGS sequence"/>
</dbReference>
<proteinExistence type="predicted"/>
<dbReference type="InterPro" id="IPR044730">
    <property type="entry name" value="RNase_H-like_dom_plant"/>
</dbReference>
<dbReference type="SUPFAM" id="SSF53098">
    <property type="entry name" value="Ribonuclease H-like"/>
    <property type="match status" value="1"/>
</dbReference>
<accession>A0ABR1Z6I8</accession>
<comment type="caution">
    <text evidence="1">The sequence shown here is derived from an EMBL/GenBank/DDBJ whole genome shotgun (WGS) entry which is preliminary data.</text>
</comment>
<dbReference type="EMBL" id="JBBPBN010002619">
    <property type="protein sequence ID" value="KAK8474679.1"/>
    <property type="molecule type" value="Genomic_DNA"/>
</dbReference>
<dbReference type="InterPro" id="IPR002156">
    <property type="entry name" value="RNaseH_domain"/>
</dbReference>
<reference evidence="1 2" key="1">
    <citation type="journal article" date="2024" name="G3 (Bethesda)">
        <title>Genome assembly of Hibiscus sabdariffa L. provides insights into metabolisms of medicinal natural products.</title>
        <authorList>
            <person name="Kim T."/>
        </authorList>
    </citation>
    <scope>NUCLEOTIDE SEQUENCE [LARGE SCALE GENOMIC DNA]</scope>
    <source>
        <strain evidence="1">TK-2024</strain>
        <tissue evidence="1">Old leaves</tissue>
    </source>
</reference>
<gene>
    <name evidence="1" type="ORF">V6N11_013257</name>
</gene>
<dbReference type="InterPro" id="IPR012337">
    <property type="entry name" value="RNaseH-like_sf"/>
</dbReference>
<evidence type="ECO:0000313" key="1">
    <source>
        <dbReference type="EMBL" id="KAK8474679.1"/>
    </source>
</evidence>
<dbReference type="Gene3D" id="3.30.420.10">
    <property type="entry name" value="Ribonuclease H-like superfamily/Ribonuclease H"/>
    <property type="match status" value="1"/>
</dbReference>
<dbReference type="PANTHER" id="PTHR47723">
    <property type="entry name" value="OS05G0353850 PROTEIN"/>
    <property type="match status" value="1"/>
</dbReference>
<dbReference type="PANTHER" id="PTHR47723:SF19">
    <property type="entry name" value="POLYNUCLEOTIDYL TRANSFERASE, RIBONUCLEASE H-LIKE SUPERFAMILY PROTEIN"/>
    <property type="match status" value="1"/>
</dbReference>
<dbReference type="InterPro" id="IPR036397">
    <property type="entry name" value="RNaseH_sf"/>
</dbReference>
<keyword evidence="2" id="KW-1185">Reference proteome</keyword>
<dbReference type="InterPro" id="IPR053151">
    <property type="entry name" value="RNase_H-like"/>
</dbReference>
<dbReference type="CDD" id="cd06222">
    <property type="entry name" value="RNase_H_like"/>
    <property type="match status" value="1"/>
</dbReference>
<organism evidence="1 2">
    <name type="scientific">Hibiscus sabdariffa</name>
    <name type="common">roselle</name>
    <dbReference type="NCBI Taxonomy" id="183260"/>
    <lineage>
        <taxon>Eukaryota</taxon>
        <taxon>Viridiplantae</taxon>
        <taxon>Streptophyta</taxon>
        <taxon>Embryophyta</taxon>
        <taxon>Tracheophyta</taxon>
        <taxon>Spermatophyta</taxon>
        <taxon>Magnoliopsida</taxon>
        <taxon>eudicotyledons</taxon>
        <taxon>Gunneridae</taxon>
        <taxon>Pentapetalae</taxon>
        <taxon>rosids</taxon>
        <taxon>malvids</taxon>
        <taxon>Malvales</taxon>
        <taxon>Malvaceae</taxon>
        <taxon>Malvoideae</taxon>
        <taxon>Hibiscus</taxon>
    </lineage>
</organism>
<sequence>MRNEIVFEQEKVDVSQILFVAKSRLAFWFKAKHFDSVLSREDIFADPVLGNKTKNLGKSCSGLVSWSPPPSGTLQLNVDGAIMRNWWLGGVGGLLRNNEGKCLLSFSRHVGQVPPLLAEILAIKFGLELFFTSVWRKEDNLIVESDSLKAVE</sequence>
<dbReference type="Pfam" id="PF13456">
    <property type="entry name" value="RVT_3"/>
    <property type="match status" value="1"/>
</dbReference>
<evidence type="ECO:0000313" key="2">
    <source>
        <dbReference type="Proteomes" id="UP001396334"/>
    </source>
</evidence>